<evidence type="ECO:0000256" key="1">
    <source>
        <dbReference type="ARBA" id="ARBA00022490"/>
    </source>
</evidence>
<name>A0A8K1FJ95_PYTOL</name>
<dbReference type="EMBL" id="SPLM01000073">
    <property type="protein sequence ID" value="TMW62894.1"/>
    <property type="molecule type" value="Genomic_DNA"/>
</dbReference>
<reference evidence="7" key="1">
    <citation type="submission" date="2019-03" db="EMBL/GenBank/DDBJ databases">
        <title>Long read genome sequence of the mycoparasitic Pythium oligandrum ATCC 38472 isolated from sugarbeet rhizosphere.</title>
        <authorList>
            <person name="Gaulin E."/>
        </authorList>
    </citation>
    <scope>NUCLEOTIDE SEQUENCE</scope>
    <source>
        <strain evidence="7">ATCC 38472_TT</strain>
    </source>
</reference>
<organism evidence="7 8">
    <name type="scientific">Pythium oligandrum</name>
    <name type="common">Mycoparasitic fungus</name>
    <dbReference type="NCBI Taxonomy" id="41045"/>
    <lineage>
        <taxon>Eukaryota</taxon>
        <taxon>Sar</taxon>
        <taxon>Stramenopiles</taxon>
        <taxon>Oomycota</taxon>
        <taxon>Peronosporomycetes</taxon>
        <taxon>Pythiales</taxon>
        <taxon>Pythiaceae</taxon>
        <taxon>Pythium</taxon>
    </lineage>
</organism>
<dbReference type="GO" id="GO:0005737">
    <property type="term" value="C:cytoplasm"/>
    <property type="evidence" value="ECO:0007669"/>
    <property type="project" value="UniProtKB-SubCell"/>
</dbReference>
<dbReference type="OrthoDB" id="5835702at2759"/>
<dbReference type="GO" id="GO:0019773">
    <property type="term" value="C:proteasome core complex, alpha-subunit complex"/>
    <property type="evidence" value="ECO:0007669"/>
    <property type="project" value="UniProtKB-UniRule"/>
</dbReference>
<evidence type="ECO:0000256" key="3">
    <source>
        <dbReference type="ARBA" id="ARBA00023242"/>
    </source>
</evidence>
<evidence type="ECO:0000259" key="6">
    <source>
        <dbReference type="PROSITE" id="PS00388"/>
    </source>
</evidence>
<keyword evidence="8" id="KW-1185">Reference proteome</keyword>
<dbReference type="AlphaFoldDB" id="A0A8K1FJ95"/>
<dbReference type="InterPro" id="IPR029055">
    <property type="entry name" value="Ntn_hydrolases_N"/>
</dbReference>
<feature type="domain" description="Proteasome alpha-type subunits" evidence="6">
    <location>
        <begin position="6"/>
        <end position="28"/>
    </location>
</feature>
<dbReference type="InterPro" id="IPR034642">
    <property type="entry name" value="Proteasome_subunit_alpha6"/>
</dbReference>
<dbReference type="InterPro" id="IPR023332">
    <property type="entry name" value="Proteasome_alpha-type"/>
</dbReference>
<evidence type="ECO:0000256" key="5">
    <source>
        <dbReference type="RuleBase" id="RU000551"/>
    </source>
</evidence>
<comment type="subcellular location">
    <subcellularLocation>
        <location evidence="5">Cytoplasm</location>
    </subcellularLocation>
    <subcellularLocation>
        <location evidence="5">Nucleus</location>
    </subcellularLocation>
</comment>
<dbReference type="Pfam" id="PF00227">
    <property type="entry name" value="Proteasome"/>
    <property type="match status" value="1"/>
</dbReference>
<proteinExistence type="inferred from homology"/>
<dbReference type="Pfam" id="PF10584">
    <property type="entry name" value="Proteasome_A_N"/>
    <property type="match status" value="1"/>
</dbReference>
<dbReference type="GO" id="GO:0005634">
    <property type="term" value="C:nucleus"/>
    <property type="evidence" value="ECO:0007669"/>
    <property type="project" value="UniProtKB-SubCell"/>
</dbReference>
<keyword evidence="2 4" id="KW-0647">Proteasome</keyword>
<comment type="subunit">
    <text evidence="5">The 26S proteasome consists of a 20S proteasome core and two 19S regulatory subunits.</text>
</comment>
<comment type="caution">
    <text evidence="7">The sequence shown here is derived from an EMBL/GenBank/DDBJ whole genome shotgun (WGS) entry which is preliminary data.</text>
</comment>
<evidence type="ECO:0000256" key="4">
    <source>
        <dbReference type="PROSITE-ProRule" id="PRU00808"/>
    </source>
</evidence>
<evidence type="ECO:0000313" key="8">
    <source>
        <dbReference type="Proteomes" id="UP000794436"/>
    </source>
</evidence>
<evidence type="ECO:0000313" key="7">
    <source>
        <dbReference type="EMBL" id="TMW62894.1"/>
    </source>
</evidence>
<dbReference type="InterPro" id="IPR000426">
    <property type="entry name" value="Proteasome_asu_N"/>
</dbReference>
<dbReference type="PROSITE" id="PS51475">
    <property type="entry name" value="PROTEASOME_ALPHA_2"/>
    <property type="match status" value="1"/>
</dbReference>
<dbReference type="SUPFAM" id="SSF56235">
    <property type="entry name" value="N-terminal nucleophile aminohydrolases (Ntn hydrolases)"/>
    <property type="match status" value="1"/>
</dbReference>
<evidence type="ECO:0000256" key="2">
    <source>
        <dbReference type="ARBA" id="ARBA00022942"/>
    </source>
</evidence>
<keyword evidence="1 5" id="KW-0963">Cytoplasm</keyword>
<dbReference type="GO" id="GO:0006511">
    <property type="term" value="P:ubiquitin-dependent protein catabolic process"/>
    <property type="evidence" value="ECO:0007669"/>
    <property type="project" value="InterPro"/>
</dbReference>
<dbReference type="InterPro" id="IPR050115">
    <property type="entry name" value="Proteasome_alpha"/>
</dbReference>
<dbReference type="InterPro" id="IPR001353">
    <property type="entry name" value="Proteasome_sua/b"/>
</dbReference>
<dbReference type="SMART" id="SM00948">
    <property type="entry name" value="Proteasome_A_N"/>
    <property type="match status" value="1"/>
</dbReference>
<comment type="similarity">
    <text evidence="4 5">Belongs to the peptidase T1A family.</text>
</comment>
<keyword evidence="3 5" id="KW-0539">Nucleus</keyword>
<dbReference type="Proteomes" id="UP000794436">
    <property type="component" value="Unassembled WGS sequence"/>
</dbReference>
<gene>
    <name evidence="7" type="ORF">Poli38472_005512</name>
</gene>
<dbReference type="PANTHER" id="PTHR11599">
    <property type="entry name" value="PROTEASOME SUBUNIT ALPHA/BETA"/>
    <property type="match status" value="1"/>
</dbReference>
<dbReference type="FunFam" id="3.60.20.10:FF:000036">
    <property type="entry name" value="Proteasome subunit alpha type"/>
    <property type="match status" value="1"/>
</dbReference>
<accession>A0A8K1FJ95</accession>
<sequence length="242" mass="26905">MPGDGYDRHITIFSPEGRLYQIEYAFAAAKECGLTSVGVRGKDSVVFVTQKKVQDKLIDPDSVTSVFQITPQIGAMVTGLPADARAQVQRLRYEAHEFENKFGYKIPVHVLSKRIADVAQVYTQHASMRAFGVITFLIGVDDEKGPQLFKIDPAGHFWGYKATSAGPKEQEAQNYLEKKIKANPTMDNETTLHTAITCLQSVLSADFRPNEIEVGVAVTGQRFRKLTEDEIEAHLTAISERD</sequence>
<dbReference type="Gene3D" id="3.60.20.10">
    <property type="entry name" value="Glutamine Phosphoribosylpyrophosphate, subunit 1, domain 1"/>
    <property type="match status" value="1"/>
</dbReference>
<protein>
    <recommendedName>
        <fullName evidence="5">Proteasome subunit alpha type</fullName>
    </recommendedName>
</protein>
<dbReference type="CDD" id="cd03754">
    <property type="entry name" value="proteasome_alpha_type_6"/>
    <property type="match status" value="1"/>
</dbReference>
<dbReference type="PROSITE" id="PS00388">
    <property type="entry name" value="PROTEASOME_ALPHA_1"/>
    <property type="match status" value="1"/>
</dbReference>